<feature type="chain" id="PRO_5021738769" evidence="2">
    <location>
        <begin position="42"/>
        <end position="1632"/>
    </location>
</feature>
<feature type="region of interest" description="Disordered" evidence="1">
    <location>
        <begin position="178"/>
        <end position="197"/>
    </location>
</feature>
<dbReference type="SUPFAM" id="SSF49313">
    <property type="entry name" value="Cadherin-like"/>
    <property type="match status" value="1"/>
</dbReference>
<dbReference type="Pfam" id="PF18998">
    <property type="entry name" value="Flg_new_2"/>
    <property type="match status" value="1"/>
</dbReference>
<dbReference type="OrthoDB" id="5380360at2"/>
<feature type="domain" description="PA14" evidence="3">
    <location>
        <begin position="1033"/>
        <end position="1177"/>
    </location>
</feature>
<dbReference type="SUPFAM" id="SSF74853">
    <property type="entry name" value="Lamin A/C globular tail domain"/>
    <property type="match status" value="1"/>
</dbReference>
<dbReference type="EMBL" id="VFPN01000001">
    <property type="protein sequence ID" value="TQM65330.1"/>
    <property type="molecule type" value="Genomic_DNA"/>
</dbReference>
<dbReference type="Pfam" id="PF00932">
    <property type="entry name" value="LTD"/>
    <property type="match status" value="1"/>
</dbReference>
<organism evidence="5 6">
    <name type="scientific">Klugiella xanthotipulae</name>
    <dbReference type="NCBI Taxonomy" id="244735"/>
    <lineage>
        <taxon>Bacteria</taxon>
        <taxon>Bacillati</taxon>
        <taxon>Actinomycetota</taxon>
        <taxon>Actinomycetes</taxon>
        <taxon>Micrococcales</taxon>
        <taxon>Microbacteriaceae</taxon>
        <taxon>Klugiella</taxon>
    </lineage>
</organism>
<dbReference type="InterPro" id="IPR037524">
    <property type="entry name" value="PA14/GLEYA"/>
</dbReference>
<accession>A0A543I4C7</accession>
<dbReference type="InterPro" id="IPR036415">
    <property type="entry name" value="Lamin_tail_dom_sf"/>
</dbReference>
<keyword evidence="2" id="KW-0732">Signal</keyword>
<feature type="domain" description="PA14" evidence="3">
    <location>
        <begin position="1339"/>
        <end position="1483"/>
    </location>
</feature>
<dbReference type="PROSITE" id="PS51820">
    <property type="entry name" value="PA14"/>
    <property type="match status" value="5"/>
</dbReference>
<dbReference type="Pfam" id="PF13290">
    <property type="entry name" value="CHB_HEX_C_1"/>
    <property type="match status" value="1"/>
</dbReference>
<evidence type="ECO:0000256" key="2">
    <source>
        <dbReference type="SAM" id="SignalP"/>
    </source>
</evidence>
<dbReference type="Gene3D" id="2.60.40.10">
    <property type="entry name" value="Immunoglobulins"/>
    <property type="match status" value="1"/>
</dbReference>
<sequence>MTHRTRRMSRPLTRTLAVILAALLVGGATDLSLAPQAQAHAATTPVAATLPAVSSPAVANDLSPAAPATGGVIINEVVAAAWNNSAKDQDGEAKDWVELYNPTDNAVDISYWGLSNKDASAFRWTFPAGTVIKSKAYLVVWLSKKDRAVAGAELHASFNLDNGVDPLLLSVPDGSSTGALADSVSPPRTKTDQSWCRMPSGSASSPFNFCETLTKGAANSGKSFAEMAAQPVISPNGGVFSAPQIVTITAPSGSEIRYTTNGSEPVANSTLYTAPFSVSTGSSVRAASFRTGAMSSITTTASFVIDAQADSKYGGQRVIMVTLDPADDMLYRVANQSHLFDSTVDLRETDGSIILQSDAESKVAGQLGSLGAQKIYPLNVTLRDARGETDFTYPLFPGKGTQTIERFRLRNSGNDFFYGRLRDSFAQSLMSDSASLWSGYTPVAMFVNGEYRGLMDIREREDETLVESSTGADKDSVQYVSDGAEVSGGAEAEKAYSDMVAYMNSNSMTNQANYEKAQSMIDTQALAEVTASYAWAAVWDWPWKNIHAWRSTALDNKWQYKSHDFDIGMDVTPLLAWGANTKSSVNMYGRIYASNNYAFSSLMRNPEYQNQYINTVADQMNSRFKTENTNARLDEMVALVKPYIAEFRKKNPALGTAESWETTDVARLREFLNTRNAILDTQTQAKYKLSARQNVTVGVNNPSMGTIMLNSLALDTEFTAATPTWTGSYYPEVPITVKAQPLPGYRFAGWSGGSTSTDATITVSVTKATALTATFAPAGTPAAPVFAPVGAQKNLTGDTVDVTVGATDPAGFALSYSAKQLPKGVAIDASTGHITGKITTPGSYTTKVTATNGVSKTTVTVAWTVADRPNTGTASVPLSGRVTTEYWKNATLSGDPALTNISPIGFALGTGTAAAGLPSDNFSVRWSTTVTPTQTGTHTLHLDTAAYDGVRVYVNDMLVLDKWASTTAKGSYDVPLALTAGARAVLRVEYVDTAYDAALALTWKTPGSSSLTPIPAAVMTTGPAPVEATGEELIVAPITSSYWKNRTLTGAAAQTNRYESSIGMDLAAGAAPAAGFPADNFGASWETTVTPQKTGEYSFQAAISSYDGARIYVNNELVVDAWNTLPAASAKEGSVTLTAGQPAAVRVEYYDSAYDATFVMRVKGPGALGYAELPEPTRDGTVTPIAPVLGPITAAYWKNRTLTGDPAQTNRFEPGIGVSLASGAVPLPGFPGDNFGIRWTSTLVPQTTGDYVLRAANSLGDGVRVYADDKLVLDNWSGGVSSNDVSLSLTAGKSVALRVEFFDGGGDAQLKLSVVTPGSTTFEDLPAPATLDAVQPVAPVVGPITAEYWKNRTLTGAPTLSRGYEQQIGLKLASGVAPAVGFPADNFGIRWSTTVVPQVTGNYTLRVGTSAYDGVRVYLGDRLVLDNWTTQSTVRSTDVSVDLTAGEAVPLRVDYFDSSGDAALSLGLVVPGAAVFGSLPVPVMLDGTVAAGLAQGEATAEYWKNRTFAGSAALSQKAPISLDLGSGVGPASGFPTSSFAIRWNTEITAEQTGTYTFRVANTLSDGVRVYADNALVLNNWTGAATDSEFSLELTAAQAQNLRVEFCDAGGTAQLSLLVRTPGSAAFVPLTAG</sequence>
<reference evidence="5 6" key="1">
    <citation type="submission" date="2019-06" db="EMBL/GenBank/DDBJ databases">
        <title>Sequencing the genomes of 1000 actinobacteria strains.</title>
        <authorList>
            <person name="Klenk H.-P."/>
        </authorList>
    </citation>
    <scope>NUCLEOTIDE SEQUENCE [LARGE SCALE GENOMIC DNA]</scope>
    <source>
        <strain evidence="5 6">DSM 18031</strain>
    </source>
</reference>
<dbReference type="InterPro" id="IPR059177">
    <property type="entry name" value="GH29D-like_dom"/>
</dbReference>
<evidence type="ECO:0000313" key="5">
    <source>
        <dbReference type="EMBL" id="TQM65330.1"/>
    </source>
</evidence>
<feature type="signal peptide" evidence="2">
    <location>
        <begin position="1"/>
        <end position="41"/>
    </location>
</feature>
<name>A0A543I4C7_9MICO</name>
<dbReference type="RefSeq" id="WP_141915031.1">
    <property type="nucleotide sequence ID" value="NZ_VFPN01000001.1"/>
</dbReference>
<feature type="domain" description="PA14" evidence="3">
    <location>
        <begin position="877"/>
        <end position="1018"/>
    </location>
</feature>
<dbReference type="Pfam" id="PF08757">
    <property type="entry name" value="CotH"/>
    <property type="match status" value="1"/>
</dbReference>
<feature type="domain" description="PA14" evidence="3">
    <location>
        <begin position="1187"/>
        <end position="1329"/>
    </location>
</feature>
<dbReference type="Gene3D" id="3.90.182.10">
    <property type="entry name" value="Toxin - Anthrax Protective Antigen,domain 1"/>
    <property type="match status" value="4"/>
</dbReference>
<proteinExistence type="predicted"/>
<dbReference type="InterPro" id="IPR013783">
    <property type="entry name" value="Ig-like_fold"/>
</dbReference>
<dbReference type="SMART" id="SM00758">
    <property type="entry name" value="PA14"/>
    <property type="match status" value="5"/>
</dbReference>
<dbReference type="InterPro" id="IPR011658">
    <property type="entry name" value="PA14_dom"/>
</dbReference>
<dbReference type="Gene3D" id="2.60.40.1260">
    <property type="entry name" value="Lamin Tail domain"/>
    <property type="match status" value="1"/>
</dbReference>
<evidence type="ECO:0000259" key="4">
    <source>
        <dbReference type="PROSITE" id="PS51841"/>
    </source>
</evidence>
<feature type="domain" description="PA14" evidence="3">
    <location>
        <begin position="1493"/>
        <end position="1632"/>
    </location>
</feature>
<evidence type="ECO:0000259" key="3">
    <source>
        <dbReference type="PROSITE" id="PS51820"/>
    </source>
</evidence>
<dbReference type="InterPro" id="IPR014867">
    <property type="entry name" value="Spore_coat_CotH_CotH2/3/7"/>
</dbReference>
<dbReference type="InterPro" id="IPR015919">
    <property type="entry name" value="Cadherin-like_sf"/>
</dbReference>
<dbReference type="InterPro" id="IPR044060">
    <property type="entry name" value="Bacterial_rp_domain"/>
</dbReference>
<dbReference type="GO" id="GO:0005509">
    <property type="term" value="F:calcium ion binding"/>
    <property type="evidence" value="ECO:0007669"/>
    <property type="project" value="InterPro"/>
</dbReference>
<evidence type="ECO:0000313" key="6">
    <source>
        <dbReference type="Proteomes" id="UP000318331"/>
    </source>
</evidence>
<dbReference type="InterPro" id="IPR001322">
    <property type="entry name" value="Lamin_tail_dom"/>
</dbReference>
<dbReference type="SUPFAM" id="SSF56988">
    <property type="entry name" value="Anthrax protective antigen"/>
    <property type="match status" value="5"/>
</dbReference>
<comment type="caution">
    <text evidence="5">The sequence shown here is derived from an EMBL/GenBank/DDBJ whole genome shotgun (WGS) entry which is preliminary data.</text>
</comment>
<dbReference type="Pfam" id="PF07691">
    <property type="entry name" value="PA14"/>
    <property type="match status" value="5"/>
</dbReference>
<dbReference type="GO" id="GO:0005975">
    <property type="term" value="P:carbohydrate metabolic process"/>
    <property type="evidence" value="ECO:0007669"/>
    <property type="project" value="UniProtKB-ARBA"/>
</dbReference>
<protein>
    <submittedName>
        <fullName evidence="5">Putative Ig domain-containing protein</fullName>
    </submittedName>
</protein>
<dbReference type="PROSITE" id="PS51841">
    <property type="entry name" value="LTD"/>
    <property type="match status" value="1"/>
</dbReference>
<dbReference type="Gene3D" id="2.60.120.380">
    <property type="match status" value="1"/>
</dbReference>
<feature type="domain" description="LTD" evidence="4">
    <location>
        <begin position="60"/>
        <end position="188"/>
    </location>
</feature>
<gene>
    <name evidence="5" type="ORF">FB466_0125</name>
</gene>
<evidence type="ECO:0000256" key="1">
    <source>
        <dbReference type="SAM" id="MobiDB-lite"/>
    </source>
</evidence>
<keyword evidence="6" id="KW-1185">Reference proteome</keyword>
<dbReference type="GO" id="GO:0016020">
    <property type="term" value="C:membrane"/>
    <property type="evidence" value="ECO:0007669"/>
    <property type="project" value="InterPro"/>
</dbReference>
<dbReference type="Proteomes" id="UP000318331">
    <property type="component" value="Unassembled WGS sequence"/>
</dbReference>